<gene>
    <name evidence="9" type="ORF">ACFOMG_01975</name>
</gene>
<evidence type="ECO:0000256" key="6">
    <source>
        <dbReference type="PROSITE-ProRule" id="PRU00169"/>
    </source>
</evidence>
<dbReference type="PRINTS" id="PR01590">
    <property type="entry name" value="HTHFIS"/>
</dbReference>
<comment type="caution">
    <text evidence="9">The sequence shown here is derived from an EMBL/GenBank/DDBJ whole genome shotgun (WGS) entry which is preliminary data.</text>
</comment>
<name>A0ABV7VN29_9GAMM</name>
<dbReference type="InterPro" id="IPR009057">
    <property type="entry name" value="Homeodomain-like_sf"/>
</dbReference>
<dbReference type="SUPFAM" id="SSF52172">
    <property type="entry name" value="CheY-like"/>
    <property type="match status" value="1"/>
</dbReference>
<evidence type="ECO:0000256" key="3">
    <source>
        <dbReference type="ARBA" id="ARBA00023015"/>
    </source>
</evidence>
<dbReference type="PANTHER" id="PTHR32071:SF57">
    <property type="entry name" value="C4-DICARBOXYLATE TRANSPORT TRANSCRIPTIONAL REGULATORY PROTEIN DCTD"/>
    <property type="match status" value="1"/>
</dbReference>
<dbReference type="InterPro" id="IPR025943">
    <property type="entry name" value="Sigma_54_int_dom_ATP-bd_2"/>
</dbReference>
<evidence type="ECO:0000259" key="8">
    <source>
        <dbReference type="PROSITE" id="PS50110"/>
    </source>
</evidence>
<dbReference type="Pfam" id="PF00158">
    <property type="entry name" value="Sigma54_activat"/>
    <property type="match status" value="1"/>
</dbReference>
<dbReference type="InterPro" id="IPR001789">
    <property type="entry name" value="Sig_transdc_resp-reg_receiver"/>
</dbReference>
<dbReference type="RefSeq" id="WP_376864424.1">
    <property type="nucleotide sequence ID" value="NZ_JBHRYB010000001.1"/>
</dbReference>
<keyword evidence="1" id="KW-0547">Nucleotide-binding</keyword>
<dbReference type="Gene3D" id="3.40.50.2300">
    <property type="match status" value="1"/>
</dbReference>
<dbReference type="PANTHER" id="PTHR32071">
    <property type="entry name" value="TRANSCRIPTIONAL REGULATORY PROTEIN"/>
    <property type="match status" value="1"/>
</dbReference>
<dbReference type="Pfam" id="PF00072">
    <property type="entry name" value="Response_reg"/>
    <property type="match status" value="1"/>
</dbReference>
<evidence type="ECO:0000256" key="1">
    <source>
        <dbReference type="ARBA" id="ARBA00022741"/>
    </source>
</evidence>
<dbReference type="InterPro" id="IPR003593">
    <property type="entry name" value="AAA+_ATPase"/>
</dbReference>
<evidence type="ECO:0000256" key="4">
    <source>
        <dbReference type="ARBA" id="ARBA00023125"/>
    </source>
</evidence>
<dbReference type="Pfam" id="PF25601">
    <property type="entry name" value="AAA_lid_14"/>
    <property type="match status" value="1"/>
</dbReference>
<dbReference type="CDD" id="cd17549">
    <property type="entry name" value="REC_DctD-like"/>
    <property type="match status" value="1"/>
</dbReference>
<keyword evidence="3" id="KW-0805">Transcription regulation</keyword>
<dbReference type="Pfam" id="PF02954">
    <property type="entry name" value="HTH_8"/>
    <property type="match status" value="1"/>
</dbReference>
<feature type="modified residue" description="4-aspartylphosphate" evidence="6">
    <location>
        <position position="52"/>
    </location>
</feature>
<dbReference type="InterPro" id="IPR027417">
    <property type="entry name" value="P-loop_NTPase"/>
</dbReference>
<keyword evidence="6" id="KW-0597">Phosphoprotein</keyword>
<accession>A0ABV7VN29</accession>
<dbReference type="PROSITE" id="PS00676">
    <property type="entry name" value="SIGMA54_INTERACT_2"/>
    <property type="match status" value="1"/>
</dbReference>
<dbReference type="SMART" id="SM00382">
    <property type="entry name" value="AAA"/>
    <property type="match status" value="1"/>
</dbReference>
<protein>
    <submittedName>
        <fullName evidence="9">Sigma-54-dependent transcriptional regulator</fullName>
    </submittedName>
</protein>
<organism evidence="9 10">
    <name type="scientific">Bacterioplanoides pacificum</name>
    <dbReference type="NCBI Taxonomy" id="1171596"/>
    <lineage>
        <taxon>Bacteria</taxon>
        <taxon>Pseudomonadati</taxon>
        <taxon>Pseudomonadota</taxon>
        <taxon>Gammaproteobacteria</taxon>
        <taxon>Oceanospirillales</taxon>
        <taxon>Oceanospirillaceae</taxon>
        <taxon>Bacterioplanoides</taxon>
    </lineage>
</organism>
<dbReference type="SUPFAM" id="SSF52540">
    <property type="entry name" value="P-loop containing nucleoside triphosphate hydrolases"/>
    <property type="match status" value="1"/>
</dbReference>
<sequence length="452" mass="50881">MTQVLIVDDEDVVRHSLSQTLEIEEITALTACHGREALQTIQPDWPGVVVTDINMPEMDGIELLTAIKHIDSDLPVIMLTGHGDISLAVESMRLGAYDFLEKPFSTEQLLETIRRAREKRLLTLENRQLRREVQAQSHPGPRIIGNHADMKQLRDTLDHIKDTPADILIQGDTGCGKELVARYLHAHSNRSDKAFVAINCGAIPESLIESELFGHEAGAFTGAGKKRVGKFEHADGGILFLDEIESMPMALQIKMLRVLEERKVEPLGGNQQIPLNIRIIAATKKDLKQLSDNGEFRLDLYYRLNVVQVHIPALRNRREDIPLLFEHFVWLAANRYGSEVPPLTASQRQQLLSHDWPGNVRELRNLAECTVLLGSERAFAGLHQDASGGNAITLAEQVSRYEEMLIREVLTRHQGRLKEAQQEMGLGRKTLYEKMKKYGIDKQVFKNPGVAE</sequence>
<dbReference type="InterPro" id="IPR002197">
    <property type="entry name" value="HTH_Fis"/>
</dbReference>
<feature type="domain" description="Sigma-54 factor interaction" evidence="7">
    <location>
        <begin position="143"/>
        <end position="372"/>
    </location>
</feature>
<dbReference type="PROSITE" id="PS50045">
    <property type="entry name" value="SIGMA54_INTERACT_4"/>
    <property type="match status" value="1"/>
</dbReference>
<dbReference type="Gene3D" id="1.10.8.60">
    <property type="match status" value="1"/>
</dbReference>
<dbReference type="InterPro" id="IPR002078">
    <property type="entry name" value="Sigma_54_int"/>
</dbReference>
<dbReference type="CDD" id="cd00009">
    <property type="entry name" value="AAA"/>
    <property type="match status" value="1"/>
</dbReference>
<evidence type="ECO:0000259" key="7">
    <source>
        <dbReference type="PROSITE" id="PS50045"/>
    </source>
</evidence>
<dbReference type="InterPro" id="IPR058031">
    <property type="entry name" value="AAA_lid_NorR"/>
</dbReference>
<dbReference type="EMBL" id="JBHRYB010000001">
    <property type="protein sequence ID" value="MFC3678879.1"/>
    <property type="molecule type" value="Genomic_DNA"/>
</dbReference>
<evidence type="ECO:0000256" key="5">
    <source>
        <dbReference type="ARBA" id="ARBA00023163"/>
    </source>
</evidence>
<keyword evidence="10" id="KW-1185">Reference proteome</keyword>
<dbReference type="InterPro" id="IPR011006">
    <property type="entry name" value="CheY-like_superfamily"/>
</dbReference>
<dbReference type="InterPro" id="IPR025944">
    <property type="entry name" value="Sigma_54_int_dom_CS"/>
</dbReference>
<keyword evidence="2" id="KW-0067">ATP-binding</keyword>
<dbReference type="Gene3D" id="3.40.50.300">
    <property type="entry name" value="P-loop containing nucleotide triphosphate hydrolases"/>
    <property type="match status" value="1"/>
</dbReference>
<dbReference type="SUPFAM" id="SSF46689">
    <property type="entry name" value="Homeodomain-like"/>
    <property type="match status" value="1"/>
</dbReference>
<evidence type="ECO:0000313" key="10">
    <source>
        <dbReference type="Proteomes" id="UP001595722"/>
    </source>
</evidence>
<evidence type="ECO:0000313" key="9">
    <source>
        <dbReference type="EMBL" id="MFC3678879.1"/>
    </source>
</evidence>
<proteinExistence type="predicted"/>
<dbReference type="PROSITE" id="PS50110">
    <property type="entry name" value="RESPONSE_REGULATORY"/>
    <property type="match status" value="1"/>
</dbReference>
<keyword evidence="4" id="KW-0238">DNA-binding</keyword>
<feature type="domain" description="Response regulatory" evidence="8">
    <location>
        <begin position="3"/>
        <end position="117"/>
    </location>
</feature>
<evidence type="ECO:0000256" key="2">
    <source>
        <dbReference type="ARBA" id="ARBA00022840"/>
    </source>
</evidence>
<dbReference type="Gene3D" id="1.10.10.60">
    <property type="entry name" value="Homeodomain-like"/>
    <property type="match status" value="1"/>
</dbReference>
<dbReference type="SMART" id="SM00448">
    <property type="entry name" value="REC"/>
    <property type="match status" value="1"/>
</dbReference>
<dbReference type="PROSITE" id="PS00688">
    <property type="entry name" value="SIGMA54_INTERACT_3"/>
    <property type="match status" value="1"/>
</dbReference>
<dbReference type="Proteomes" id="UP001595722">
    <property type="component" value="Unassembled WGS sequence"/>
</dbReference>
<keyword evidence="5" id="KW-0804">Transcription</keyword>
<reference evidence="10" key="1">
    <citation type="journal article" date="2019" name="Int. J. Syst. Evol. Microbiol.">
        <title>The Global Catalogue of Microorganisms (GCM) 10K type strain sequencing project: providing services to taxonomists for standard genome sequencing and annotation.</title>
        <authorList>
            <consortium name="The Broad Institute Genomics Platform"/>
            <consortium name="The Broad Institute Genome Sequencing Center for Infectious Disease"/>
            <person name="Wu L."/>
            <person name="Ma J."/>
        </authorList>
    </citation>
    <scope>NUCLEOTIDE SEQUENCE [LARGE SCALE GENOMIC DNA]</scope>
    <source>
        <strain evidence="10">KCTC 42424</strain>
    </source>
</reference>